<dbReference type="PANTHER" id="PTHR33169">
    <property type="entry name" value="PADR-FAMILY TRANSCRIPTIONAL REGULATOR"/>
    <property type="match status" value="1"/>
</dbReference>
<dbReference type="InterPro" id="IPR005149">
    <property type="entry name" value="Tscrpt_reg_PadR_N"/>
</dbReference>
<proteinExistence type="predicted"/>
<dbReference type="InterPro" id="IPR052509">
    <property type="entry name" value="Metal_resp_DNA-bind_regulator"/>
</dbReference>
<dbReference type="SUPFAM" id="SSF46785">
    <property type="entry name" value="Winged helix' DNA-binding domain"/>
    <property type="match status" value="1"/>
</dbReference>
<reference evidence="2" key="1">
    <citation type="submission" date="2016-11" db="EMBL/GenBank/DDBJ databases">
        <authorList>
            <person name="Jaros S."/>
            <person name="Januszkiewicz K."/>
            <person name="Wedrychowicz H."/>
        </authorList>
    </citation>
    <scope>NUCLEOTIDE SEQUENCE</scope>
    <source>
        <strain evidence="2">ACA-DC 565</strain>
    </source>
</reference>
<accession>A0A1K2IBB3</accession>
<protein>
    <recommendedName>
        <fullName evidence="1">Transcription regulator PadR N-terminal domain-containing protein</fullName>
    </recommendedName>
</protein>
<dbReference type="EMBL" id="LT634362">
    <property type="protein sequence ID" value="SFZ89001.1"/>
    <property type="molecule type" value="Genomic_DNA"/>
</dbReference>
<dbReference type="Gene3D" id="1.10.10.10">
    <property type="entry name" value="Winged helix-like DNA-binding domain superfamily/Winged helix DNA-binding domain"/>
    <property type="match status" value="1"/>
</dbReference>
<dbReference type="InterPro" id="IPR036388">
    <property type="entry name" value="WH-like_DNA-bd_sf"/>
</dbReference>
<dbReference type="InterPro" id="IPR036390">
    <property type="entry name" value="WH_DNA-bd_sf"/>
</dbReference>
<feature type="domain" description="Transcription regulator PadR N-terminal" evidence="1">
    <location>
        <begin position="15"/>
        <end position="82"/>
    </location>
</feature>
<dbReference type="AlphaFoldDB" id="A0A1K2IBB3"/>
<evidence type="ECO:0000313" key="2">
    <source>
        <dbReference type="EMBL" id="SFZ89001.1"/>
    </source>
</evidence>
<organism evidence="2">
    <name type="scientific">Loigolactobacillus rennini</name>
    <dbReference type="NCBI Taxonomy" id="238013"/>
    <lineage>
        <taxon>Bacteria</taxon>
        <taxon>Bacillati</taxon>
        <taxon>Bacillota</taxon>
        <taxon>Bacilli</taxon>
        <taxon>Lactobacillales</taxon>
        <taxon>Lactobacillaceae</taxon>
        <taxon>Loigolactobacillus</taxon>
    </lineage>
</organism>
<dbReference type="PANTHER" id="PTHR33169:SF24">
    <property type="entry name" value="TRANSCRIPTIONAL REGULATOR, PADR FAMILY"/>
    <property type="match status" value="1"/>
</dbReference>
<gene>
    <name evidence="2" type="ORF">LREN565_2114</name>
</gene>
<dbReference type="Pfam" id="PF03551">
    <property type="entry name" value="PadR"/>
    <property type="match status" value="1"/>
</dbReference>
<sequence length="108" mass="12554">MNPQINKGVLELVLLLQLKFQDNYAYRLSKFTSNSLGVTEGAIYPVLRRLEAKGIINAYEIPHGKRIRKNYHLLPKGDAYLDKLMAQWQRTNIVITRLEKVITKNEKK</sequence>
<name>A0A1K2IBB3_9LACO</name>
<evidence type="ECO:0000259" key="1">
    <source>
        <dbReference type="Pfam" id="PF03551"/>
    </source>
</evidence>